<proteinExistence type="predicted"/>
<evidence type="ECO:0000256" key="1">
    <source>
        <dbReference type="ARBA" id="ARBA00023002"/>
    </source>
</evidence>
<keyword evidence="3" id="KW-1185">Reference proteome</keyword>
<dbReference type="GO" id="GO:0016491">
    <property type="term" value="F:oxidoreductase activity"/>
    <property type="evidence" value="ECO:0007669"/>
    <property type="project" value="UniProtKB-KW"/>
</dbReference>
<dbReference type="SUPFAM" id="SSF51730">
    <property type="entry name" value="FAD-linked oxidoreductase"/>
    <property type="match status" value="1"/>
</dbReference>
<gene>
    <name evidence="2" type="ORF">CQA66_06060</name>
</gene>
<evidence type="ECO:0000313" key="2">
    <source>
        <dbReference type="EMBL" id="RDU71658.1"/>
    </source>
</evidence>
<dbReference type="RefSeq" id="WP_104763426.1">
    <property type="nucleotide sequence ID" value="NZ_FZPM01000023.1"/>
</dbReference>
<organism evidence="2 3">
    <name type="scientific">Helicobacter aurati</name>
    <dbReference type="NCBI Taxonomy" id="137778"/>
    <lineage>
        <taxon>Bacteria</taxon>
        <taxon>Pseudomonadati</taxon>
        <taxon>Campylobacterota</taxon>
        <taxon>Epsilonproteobacteria</taxon>
        <taxon>Campylobacterales</taxon>
        <taxon>Helicobacteraceae</taxon>
        <taxon>Helicobacter</taxon>
    </lineage>
</organism>
<dbReference type="Proteomes" id="UP000256424">
    <property type="component" value="Unassembled WGS sequence"/>
</dbReference>
<protein>
    <submittedName>
        <fullName evidence="2">Uncharacterized protein</fullName>
    </submittedName>
</protein>
<comment type="caution">
    <text evidence="2">The sequence shown here is derived from an EMBL/GenBank/DDBJ whole genome shotgun (WGS) entry which is preliminary data.</text>
</comment>
<keyword evidence="1" id="KW-0560">Oxidoreductase</keyword>
<dbReference type="OrthoDB" id="5329268at2"/>
<reference evidence="2 3" key="1">
    <citation type="submission" date="2018-04" db="EMBL/GenBank/DDBJ databases">
        <title>Novel Campyloabacter and Helicobacter Species and Strains.</title>
        <authorList>
            <person name="Mannion A.J."/>
            <person name="Shen Z."/>
            <person name="Fox J.G."/>
        </authorList>
    </citation>
    <scope>NUCLEOTIDE SEQUENCE [LARGE SCALE GENOMIC DNA]</scope>
    <source>
        <strain evidence="2 3">MIT 97-5075</strain>
    </source>
</reference>
<name>A0A3D8J2C5_9HELI</name>
<accession>A0A3D8J2C5</accession>
<dbReference type="EMBL" id="NXLW01000010">
    <property type="protein sequence ID" value="RDU71658.1"/>
    <property type="molecule type" value="Genomic_DNA"/>
</dbReference>
<dbReference type="AlphaFoldDB" id="A0A3D8J2C5"/>
<sequence>MILFEYISQTLERDITNIIWACSYLHIDAVIIPANPISKSYPDSIVCASLLQLSIKQKLAATQQCAITKELLFIPTIKTNNHTLESLQSAFLSLQYAHLFAVAIVSGDNHVDSSGLTTYDALLLLTEMSKRDSYFSTLRVFCAIESNLSRRTLESLQMKISFGVRDFITQPFYMITTDEQNRQNMKTNKHVQALHYEYFLKKIQNYIAMFLHEDYHKIHFFCGFLPLFRERTAKILHDKSLGIIIPKSYLEAIALNALEANTAIFHALRYYHYSISYLHFKDIQIFIESINTR</sequence>
<dbReference type="InterPro" id="IPR029041">
    <property type="entry name" value="FAD-linked_oxidoreductase-like"/>
</dbReference>
<evidence type="ECO:0000313" key="3">
    <source>
        <dbReference type="Proteomes" id="UP000256424"/>
    </source>
</evidence>
<dbReference type="Gene3D" id="3.20.20.220">
    <property type="match status" value="1"/>
</dbReference>